<keyword evidence="5" id="KW-0678">Repressor</keyword>
<evidence type="ECO:0000256" key="3">
    <source>
        <dbReference type="ARBA" id="ARBA00004173"/>
    </source>
</evidence>
<evidence type="ECO:0000313" key="18">
    <source>
        <dbReference type="EMBL" id="WOO85821.1"/>
    </source>
</evidence>
<keyword evidence="19" id="KW-1185">Reference proteome</keyword>
<dbReference type="PANTHER" id="PTHR11085">
    <property type="entry name" value="NAD-DEPENDENT PROTEIN DEACYLASE SIRTUIN-5, MITOCHONDRIAL-RELATED"/>
    <property type="match status" value="1"/>
</dbReference>
<keyword evidence="10" id="KW-0805">Transcription regulation</keyword>
<dbReference type="Gene3D" id="3.30.1600.10">
    <property type="entry name" value="SIR2/SIRT2 'Small Domain"/>
    <property type="match status" value="1"/>
</dbReference>
<keyword evidence="6" id="KW-0808">Transferase</keyword>
<evidence type="ECO:0000256" key="4">
    <source>
        <dbReference type="ARBA" id="ARBA00006924"/>
    </source>
</evidence>
<feature type="region of interest" description="Disordered" evidence="16">
    <location>
        <begin position="478"/>
        <end position="585"/>
    </location>
</feature>
<evidence type="ECO:0000256" key="14">
    <source>
        <dbReference type="ARBA" id="ARBA00023242"/>
    </source>
</evidence>
<gene>
    <name evidence="18" type="primary">AN10449</name>
    <name evidence="18" type="ORF">LOC62_07G009307</name>
</gene>
<feature type="active site" description="Proton acceptor" evidence="15">
    <location>
        <position position="261"/>
    </location>
</feature>
<evidence type="ECO:0000256" key="5">
    <source>
        <dbReference type="ARBA" id="ARBA00022491"/>
    </source>
</evidence>
<dbReference type="GO" id="GO:0005739">
    <property type="term" value="C:mitochondrion"/>
    <property type="evidence" value="ECO:0007669"/>
    <property type="project" value="UniProtKB-SubCell"/>
</dbReference>
<feature type="compositionally biased region" description="Acidic residues" evidence="16">
    <location>
        <begin position="26"/>
        <end position="44"/>
    </location>
</feature>
<dbReference type="EMBL" id="CP086720">
    <property type="protein sequence ID" value="WOO85821.1"/>
    <property type="molecule type" value="Genomic_DNA"/>
</dbReference>
<evidence type="ECO:0000256" key="9">
    <source>
        <dbReference type="ARBA" id="ARBA00022946"/>
    </source>
</evidence>
<evidence type="ECO:0000313" key="19">
    <source>
        <dbReference type="Proteomes" id="UP000827549"/>
    </source>
</evidence>
<feature type="compositionally biased region" description="Basic and acidic residues" evidence="16">
    <location>
        <begin position="526"/>
        <end position="536"/>
    </location>
</feature>
<dbReference type="GeneID" id="87812470"/>
<evidence type="ECO:0000256" key="11">
    <source>
        <dbReference type="ARBA" id="ARBA00023027"/>
    </source>
</evidence>
<dbReference type="GO" id="GO:0046970">
    <property type="term" value="F:histone H4K16 deacetylase activity, NAD-dependent"/>
    <property type="evidence" value="ECO:0007669"/>
    <property type="project" value="TreeGrafter"/>
</dbReference>
<proteinExistence type="inferred from homology"/>
<comment type="cofactor">
    <cofactor evidence="1">
        <name>Zn(2+)</name>
        <dbReference type="ChEBI" id="CHEBI:29105"/>
    </cofactor>
</comment>
<feature type="domain" description="Deacetylase sirtuin-type" evidence="17">
    <location>
        <begin position="133"/>
        <end position="434"/>
    </location>
</feature>
<dbReference type="RefSeq" id="XP_062631847.1">
    <property type="nucleotide sequence ID" value="XM_062775863.1"/>
</dbReference>
<dbReference type="PROSITE" id="PS50305">
    <property type="entry name" value="SIRTUIN"/>
    <property type="match status" value="1"/>
</dbReference>
<evidence type="ECO:0000256" key="1">
    <source>
        <dbReference type="ARBA" id="ARBA00001947"/>
    </source>
</evidence>
<feature type="binding site" evidence="15">
    <location>
        <position position="269"/>
    </location>
    <ligand>
        <name>Zn(2+)</name>
        <dbReference type="ChEBI" id="CHEBI:29105"/>
    </ligand>
</feature>
<evidence type="ECO:0000256" key="2">
    <source>
        <dbReference type="ARBA" id="ARBA00004123"/>
    </source>
</evidence>
<keyword evidence="8 15" id="KW-0862">Zinc</keyword>
<comment type="subcellular location">
    <subcellularLocation>
        <location evidence="3">Mitochondrion</location>
    </subcellularLocation>
    <subcellularLocation>
        <location evidence="2">Nucleus</location>
    </subcellularLocation>
</comment>
<evidence type="ECO:0000256" key="12">
    <source>
        <dbReference type="ARBA" id="ARBA00023128"/>
    </source>
</evidence>
<dbReference type="InterPro" id="IPR026591">
    <property type="entry name" value="Sirtuin_cat_small_dom_sf"/>
</dbReference>
<evidence type="ECO:0000259" key="17">
    <source>
        <dbReference type="PROSITE" id="PS50305"/>
    </source>
</evidence>
<feature type="binding site" evidence="15">
    <location>
        <position position="293"/>
    </location>
    <ligand>
        <name>Zn(2+)</name>
        <dbReference type="ChEBI" id="CHEBI:29105"/>
    </ligand>
</feature>
<protein>
    <submittedName>
        <fullName evidence="18">NAD-dependent protein deacetylase hst1</fullName>
    </submittedName>
</protein>
<keyword evidence="9" id="KW-0809">Transit peptide</keyword>
<evidence type="ECO:0000256" key="7">
    <source>
        <dbReference type="ARBA" id="ARBA00022723"/>
    </source>
</evidence>
<feature type="compositionally biased region" description="Basic and acidic residues" evidence="16">
    <location>
        <begin position="1"/>
        <end position="13"/>
    </location>
</feature>
<keyword evidence="14" id="KW-0539">Nucleus</keyword>
<dbReference type="Gene3D" id="3.40.50.1220">
    <property type="entry name" value="TPP-binding domain"/>
    <property type="match status" value="1"/>
</dbReference>
<dbReference type="GO" id="GO:0046872">
    <property type="term" value="F:metal ion binding"/>
    <property type="evidence" value="ECO:0007669"/>
    <property type="project" value="UniProtKB-KW"/>
</dbReference>
<keyword evidence="11" id="KW-0520">NAD</keyword>
<feature type="binding site" evidence="15">
    <location>
        <position position="296"/>
    </location>
    <ligand>
        <name>Zn(2+)</name>
        <dbReference type="ChEBI" id="CHEBI:29105"/>
    </ligand>
</feature>
<feature type="compositionally biased region" description="Polar residues" evidence="16">
    <location>
        <begin position="541"/>
        <end position="553"/>
    </location>
</feature>
<dbReference type="Proteomes" id="UP000827549">
    <property type="component" value="Chromosome 7"/>
</dbReference>
<keyword evidence="12" id="KW-0496">Mitochondrion</keyword>
<evidence type="ECO:0000256" key="6">
    <source>
        <dbReference type="ARBA" id="ARBA00022679"/>
    </source>
</evidence>
<evidence type="ECO:0000256" key="10">
    <source>
        <dbReference type="ARBA" id="ARBA00023015"/>
    </source>
</evidence>
<feature type="region of interest" description="Disordered" evidence="16">
    <location>
        <begin position="435"/>
        <end position="456"/>
    </location>
</feature>
<accession>A0AAF0YJK1</accession>
<evidence type="ECO:0000256" key="16">
    <source>
        <dbReference type="SAM" id="MobiDB-lite"/>
    </source>
</evidence>
<evidence type="ECO:0000256" key="15">
    <source>
        <dbReference type="PROSITE-ProRule" id="PRU00236"/>
    </source>
</evidence>
<dbReference type="Pfam" id="PF04574">
    <property type="entry name" value="DUF592"/>
    <property type="match status" value="1"/>
</dbReference>
<dbReference type="PANTHER" id="PTHR11085:SF9">
    <property type="entry name" value="NAD-DEPENDENT PROTEIN DEACETYLASE SIRTUIN-1"/>
    <property type="match status" value="1"/>
</dbReference>
<dbReference type="InterPro" id="IPR026590">
    <property type="entry name" value="Ssirtuin_cat_dom"/>
</dbReference>
<keyword evidence="13" id="KW-0804">Transcription</keyword>
<keyword evidence="7 15" id="KW-0479">Metal-binding</keyword>
<organism evidence="18 19">
    <name type="scientific">Vanrija pseudolonga</name>
    <dbReference type="NCBI Taxonomy" id="143232"/>
    <lineage>
        <taxon>Eukaryota</taxon>
        <taxon>Fungi</taxon>
        <taxon>Dikarya</taxon>
        <taxon>Basidiomycota</taxon>
        <taxon>Agaricomycotina</taxon>
        <taxon>Tremellomycetes</taxon>
        <taxon>Trichosporonales</taxon>
        <taxon>Trichosporonaceae</taxon>
        <taxon>Vanrija</taxon>
    </lineage>
</organism>
<feature type="compositionally biased region" description="Low complexity" evidence="16">
    <location>
        <begin position="502"/>
        <end position="514"/>
    </location>
</feature>
<feature type="compositionally biased region" description="Acidic residues" evidence="16">
    <location>
        <begin position="515"/>
        <end position="525"/>
    </location>
</feature>
<dbReference type="GO" id="GO:0070403">
    <property type="term" value="F:NAD+ binding"/>
    <property type="evidence" value="ECO:0007669"/>
    <property type="project" value="InterPro"/>
</dbReference>
<evidence type="ECO:0000256" key="8">
    <source>
        <dbReference type="ARBA" id="ARBA00022833"/>
    </source>
</evidence>
<name>A0AAF0YJK1_9TREE</name>
<dbReference type="InterPro" id="IPR007654">
    <property type="entry name" value="NAD-dep_histone_deAcase_SIR2_N"/>
</dbReference>
<dbReference type="Pfam" id="PF02146">
    <property type="entry name" value="SIR2"/>
    <property type="match status" value="1"/>
</dbReference>
<feature type="region of interest" description="Disordered" evidence="16">
    <location>
        <begin position="1"/>
        <end position="44"/>
    </location>
</feature>
<feature type="compositionally biased region" description="Acidic residues" evidence="16">
    <location>
        <begin position="484"/>
        <end position="494"/>
    </location>
</feature>
<dbReference type="InterPro" id="IPR029035">
    <property type="entry name" value="DHS-like_NAD/FAD-binding_dom"/>
</dbReference>
<comment type="similarity">
    <text evidence="4">Belongs to the sirtuin family. Class I subfamily.</text>
</comment>
<reference evidence="18" key="1">
    <citation type="submission" date="2023-10" db="EMBL/GenBank/DDBJ databases">
        <authorList>
            <person name="Noh H."/>
        </authorList>
    </citation>
    <scope>NUCLEOTIDE SEQUENCE</scope>
    <source>
        <strain evidence="18">DUCC4014</strain>
    </source>
</reference>
<sequence length="585" mass="64649">MSEQDTHQDDTQHPPELAPTETYQVDSEEFDSGSDAESLGDDEYEALVQEAESGFTDAESEAFVKELKEQGLVNFLRSYLSPRADGSVQSLRKLLLGLNVVPPRSLREPDIPDIALLSFAKVALSRVLRRRQKLPDVNTVDDAVRLLQNAKKIIVLSGAGISTSCGIPDFRSATGLYAQLQAEGKYELDDPQQMFDISYFREHPEVFYSFAKQIYPSNFVPSPCHRWIKLLEDRGVLLRNYTQNIDTLESLAGVNNVLQCHGSFKTASCLRCKTRHDGSKIEPYIMSQTIPYCETCREERNTEIAAIKAYRASLKGKGKGKASEWDDSDDDEEIDEWGRGEPGIIKPDITFFGQALDSEFDECLFKDREDVDLLVIMGTSLKVAPVSEVLSHIPHSVPQIFINLTPVTHVKPDVLLLGDADSIVTNLSDRLGWTIPPPPSVPHADGSAPPQAPPLEVPLDDAVWVSADGNWSHLHMLRSRTQLEEEDETEDDDGVEGREGLEGVVDGEGVPVTGEADDDGDDTSESDTKELQERVRILVNGENTGPSSRQSSNPDKERRSGTQSPTSDRPAKRSRVGSVSDEVGQ</sequence>
<evidence type="ECO:0000256" key="13">
    <source>
        <dbReference type="ARBA" id="ARBA00023163"/>
    </source>
</evidence>
<dbReference type="AlphaFoldDB" id="A0AAF0YJK1"/>
<dbReference type="InterPro" id="IPR003000">
    <property type="entry name" value="Sirtuin"/>
</dbReference>
<dbReference type="InterPro" id="IPR050134">
    <property type="entry name" value="NAD-dep_sirtuin_deacylases"/>
</dbReference>
<dbReference type="GO" id="GO:0005634">
    <property type="term" value="C:nucleus"/>
    <property type="evidence" value="ECO:0007669"/>
    <property type="project" value="UniProtKB-SubCell"/>
</dbReference>
<dbReference type="SUPFAM" id="SSF52467">
    <property type="entry name" value="DHS-like NAD/FAD-binding domain"/>
    <property type="match status" value="1"/>
</dbReference>
<feature type="binding site" evidence="15">
    <location>
        <position position="272"/>
    </location>
    <ligand>
        <name>Zn(2+)</name>
        <dbReference type="ChEBI" id="CHEBI:29105"/>
    </ligand>
</feature>